<gene>
    <name evidence="3" type="primary">dauE_2</name>
    <name evidence="3" type="ORF">DPBNPPHM_02238</name>
</gene>
<dbReference type="InterPro" id="IPR036291">
    <property type="entry name" value="NAD(P)-bd_dom_sf"/>
</dbReference>
<dbReference type="Pfam" id="PF13561">
    <property type="entry name" value="adh_short_C2"/>
    <property type="match status" value="1"/>
</dbReference>
<organism evidence="3 4">
    <name type="scientific">BD1-7 clade bacterium</name>
    <dbReference type="NCBI Taxonomy" id="2029982"/>
    <lineage>
        <taxon>Bacteria</taxon>
        <taxon>Pseudomonadati</taxon>
        <taxon>Pseudomonadota</taxon>
        <taxon>Gammaproteobacteria</taxon>
        <taxon>Cellvibrionales</taxon>
        <taxon>Spongiibacteraceae</taxon>
        <taxon>BD1-7 clade</taxon>
    </lineage>
</organism>
<accession>A0A5S9QIB2</accession>
<protein>
    <submittedName>
        <fullName evidence="3">Aklaviketone reductase DauE</fullName>
        <ecNumber evidence="3">1.1.1.362</ecNumber>
    </submittedName>
</protein>
<dbReference type="PANTHER" id="PTHR43639">
    <property type="entry name" value="OXIDOREDUCTASE, SHORT-CHAIN DEHYDROGENASE/REDUCTASE FAMILY (AFU_ORTHOLOGUE AFUA_5G02870)"/>
    <property type="match status" value="1"/>
</dbReference>
<name>A0A5S9QIB2_9GAMM</name>
<dbReference type="InterPro" id="IPR002347">
    <property type="entry name" value="SDR_fam"/>
</dbReference>
<dbReference type="Proteomes" id="UP000434580">
    <property type="component" value="Unassembled WGS sequence"/>
</dbReference>
<comment type="similarity">
    <text evidence="1">Belongs to the short-chain dehydrogenases/reductases (SDR) family.</text>
</comment>
<dbReference type="PRINTS" id="PR00081">
    <property type="entry name" value="GDHRDH"/>
</dbReference>
<dbReference type="EC" id="1.1.1.362" evidence="3"/>
<evidence type="ECO:0000313" key="4">
    <source>
        <dbReference type="Proteomes" id="UP000434580"/>
    </source>
</evidence>
<dbReference type="OrthoDB" id="9794138at2"/>
<dbReference type="EMBL" id="CACSII010000019">
    <property type="protein sequence ID" value="CAA0117258.1"/>
    <property type="molecule type" value="Genomic_DNA"/>
</dbReference>
<dbReference type="PRINTS" id="PR00080">
    <property type="entry name" value="SDRFAMILY"/>
</dbReference>
<dbReference type="PANTHER" id="PTHR43639:SF1">
    <property type="entry name" value="SHORT-CHAIN DEHYDROGENASE_REDUCTASE FAMILY PROTEIN"/>
    <property type="match status" value="1"/>
</dbReference>
<dbReference type="SUPFAM" id="SSF51735">
    <property type="entry name" value="NAD(P)-binding Rossmann-fold domains"/>
    <property type="match status" value="1"/>
</dbReference>
<keyword evidence="2 3" id="KW-0560">Oxidoreductase</keyword>
<dbReference type="AlphaFoldDB" id="A0A5S9QIB2"/>
<proteinExistence type="inferred from homology"/>
<sequence length="248" mass="26969">MKKAVVVTGAAGCIGSEIVSTFSQQEYFVIGIDKNEITNNHANLKIQYDLVKLTKDPLELQRFYETITQHLDHHDVALTCLINNAAVQILEPLDQIDLENFYLSFDCNVVVPLCLTRTLLPQLAGAKGVVINIGSIHARQTKPAFVSYATSKSALAGLTRAMAVDLAGRVRVTCIEPAAIKTEMLLEGFGGDLEMLESLKKHHPTGTIGNPEEVAEFCYFLAESKTPFLNGESIALDGGIGCRLHDPA</sequence>
<evidence type="ECO:0000256" key="2">
    <source>
        <dbReference type="ARBA" id="ARBA00023002"/>
    </source>
</evidence>
<dbReference type="Gene3D" id="3.40.50.720">
    <property type="entry name" value="NAD(P)-binding Rossmann-like Domain"/>
    <property type="match status" value="1"/>
</dbReference>
<dbReference type="GO" id="GO:0016491">
    <property type="term" value="F:oxidoreductase activity"/>
    <property type="evidence" value="ECO:0007669"/>
    <property type="project" value="UniProtKB-KW"/>
</dbReference>
<reference evidence="3 4" key="1">
    <citation type="submission" date="2019-11" db="EMBL/GenBank/DDBJ databases">
        <authorList>
            <person name="Holert J."/>
        </authorList>
    </citation>
    <scope>NUCLEOTIDE SEQUENCE [LARGE SCALE GENOMIC DNA]</scope>
    <source>
        <strain evidence="3">BC5_2</strain>
    </source>
</reference>
<evidence type="ECO:0000313" key="3">
    <source>
        <dbReference type="EMBL" id="CAA0117258.1"/>
    </source>
</evidence>
<dbReference type="InterPro" id="IPR020904">
    <property type="entry name" value="Sc_DH/Rdtase_CS"/>
</dbReference>
<dbReference type="CDD" id="cd05233">
    <property type="entry name" value="SDR_c"/>
    <property type="match status" value="1"/>
</dbReference>
<dbReference type="PROSITE" id="PS00061">
    <property type="entry name" value="ADH_SHORT"/>
    <property type="match status" value="1"/>
</dbReference>
<evidence type="ECO:0000256" key="1">
    <source>
        <dbReference type="ARBA" id="ARBA00006484"/>
    </source>
</evidence>